<comment type="similarity">
    <text evidence="2">Belongs to the SsgA family.</text>
</comment>
<protein>
    <submittedName>
        <fullName evidence="7">Sporulation protein SsgA</fullName>
    </submittedName>
</protein>
<dbReference type="GO" id="GO:0030435">
    <property type="term" value="P:sporulation resulting in formation of a cellular spore"/>
    <property type="evidence" value="ECO:0007669"/>
    <property type="project" value="UniProtKB-KW"/>
</dbReference>
<evidence type="ECO:0000313" key="7">
    <source>
        <dbReference type="EMBL" id="OHV44274.1"/>
    </source>
</evidence>
<reference evidence="8" key="1">
    <citation type="submission" date="2016-07" db="EMBL/GenBank/DDBJ databases">
        <title>Frankia sp. NRRL B-16219 Genome sequencing.</title>
        <authorList>
            <person name="Ghodhbane-Gtari F."/>
            <person name="Swanson E."/>
            <person name="Gueddou A."/>
            <person name="Louati M."/>
            <person name="Nouioui I."/>
            <person name="Hezbri K."/>
            <person name="Abebe-Akele F."/>
            <person name="Simpson S."/>
            <person name="Morris K."/>
            <person name="Thomas K."/>
            <person name="Gtari M."/>
            <person name="Tisa L.S."/>
        </authorList>
    </citation>
    <scope>NUCLEOTIDE SEQUENCE [LARGE SCALE GENOMIC DNA]</scope>
    <source>
        <strain evidence="8">NRRL B-16219</strain>
    </source>
</reference>
<dbReference type="InterPro" id="IPR006776">
    <property type="entry name" value="SsgB"/>
</dbReference>
<accession>A0A1S1RHH7</accession>
<dbReference type="Pfam" id="PF04686">
    <property type="entry name" value="SsgA"/>
    <property type="match status" value="1"/>
</dbReference>
<comment type="caution">
    <text evidence="7">The sequence shown here is derived from an EMBL/GenBank/DDBJ whole genome shotgun (WGS) entry which is preliminary data.</text>
</comment>
<evidence type="ECO:0000256" key="1">
    <source>
        <dbReference type="ARBA" id="ARBA00004431"/>
    </source>
</evidence>
<keyword evidence="5" id="KW-0717">Septation</keyword>
<dbReference type="Proteomes" id="UP000179769">
    <property type="component" value="Unassembled WGS sequence"/>
</dbReference>
<evidence type="ECO:0000256" key="6">
    <source>
        <dbReference type="ARBA" id="ARBA00023306"/>
    </source>
</evidence>
<evidence type="ECO:0000256" key="5">
    <source>
        <dbReference type="ARBA" id="ARBA00023210"/>
    </source>
</evidence>
<keyword evidence="6" id="KW-0131">Cell cycle</keyword>
<dbReference type="AlphaFoldDB" id="A0A1S1RHH7"/>
<evidence type="ECO:0000256" key="2">
    <source>
        <dbReference type="ARBA" id="ARBA00009323"/>
    </source>
</evidence>
<dbReference type="GO" id="GO:0000917">
    <property type="term" value="P:division septum assembly"/>
    <property type="evidence" value="ECO:0007669"/>
    <property type="project" value="UniProtKB-KW"/>
</dbReference>
<dbReference type="OrthoDB" id="3853096at2"/>
<gene>
    <name evidence="7" type="ORF">BBK14_31055</name>
</gene>
<keyword evidence="3" id="KW-0132">Cell division</keyword>
<dbReference type="InterPro" id="IPR038658">
    <property type="entry name" value="SsgB_sf"/>
</dbReference>
<name>A0A1S1RHH7_9ACTN</name>
<organism evidence="7 8">
    <name type="scientific">Parafrankia soli</name>
    <dbReference type="NCBI Taxonomy" id="2599596"/>
    <lineage>
        <taxon>Bacteria</taxon>
        <taxon>Bacillati</taxon>
        <taxon>Actinomycetota</taxon>
        <taxon>Actinomycetes</taxon>
        <taxon>Frankiales</taxon>
        <taxon>Frankiaceae</taxon>
        <taxon>Parafrankia</taxon>
    </lineage>
</organism>
<evidence type="ECO:0000313" key="8">
    <source>
        <dbReference type="Proteomes" id="UP000179769"/>
    </source>
</evidence>
<sequence>MRGRPIVSNAVTMDVNATYLTGAEAGKRVPVLVTVRFDPLDPVAITLRTRVPDQRVLAWTFARELLAEGDERPVGEGTIRIAPVLRERRRLLTVDLPSPGGPVTVELPASRVADFVRRTYERVPASAESAVLDLDLDLDLGLAALDRG</sequence>
<dbReference type="Gene3D" id="2.30.31.20">
    <property type="entry name" value="Sporulation-specific cell division protein SsgB"/>
    <property type="match status" value="1"/>
</dbReference>
<comment type="subcellular location">
    <subcellularLocation>
        <location evidence="1">Cell septum</location>
    </subcellularLocation>
</comment>
<keyword evidence="4" id="KW-0749">Sporulation</keyword>
<evidence type="ECO:0000256" key="3">
    <source>
        <dbReference type="ARBA" id="ARBA00022618"/>
    </source>
</evidence>
<dbReference type="EMBL" id="MAXA01000023">
    <property type="protein sequence ID" value="OHV44274.1"/>
    <property type="molecule type" value="Genomic_DNA"/>
</dbReference>
<proteinExistence type="inferred from homology"/>
<dbReference type="RefSeq" id="WP_071059897.1">
    <property type="nucleotide sequence ID" value="NZ_MAXA01000023.1"/>
</dbReference>
<dbReference type="GO" id="GO:0030428">
    <property type="term" value="C:cell septum"/>
    <property type="evidence" value="ECO:0007669"/>
    <property type="project" value="UniProtKB-SubCell"/>
</dbReference>
<keyword evidence="8" id="KW-1185">Reference proteome</keyword>
<evidence type="ECO:0000256" key="4">
    <source>
        <dbReference type="ARBA" id="ARBA00022969"/>
    </source>
</evidence>